<name>A0A6H5H4Y8_9HEMI</name>
<evidence type="ECO:0000313" key="3">
    <source>
        <dbReference type="Proteomes" id="UP000479000"/>
    </source>
</evidence>
<evidence type="ECO:0000256" key="1">
    <source>
        <dbReference type="SAM" id="MobiDB-lite"/>
    </source>
</evidence>
<proteinExistence type="predicted"/>
<evidence type="ECO:0000313" key="2">
    <source>
        <dbReference type="EMBL" id="CAB0010722.1"/>
    </source>
</evidence>
<accession>A0A6H5H4Y8</accession>
<dbReference type="EMBL" id="CADCXU010023169">
    <property type="protein sequence ID" value="CAB0010722.1"/>
    <property type="molecule type" value="Genomic_DNA"/>
</dbReference>
<protein>
    <submittedName>
        <fullName evidence="2">Uncharacterized protein</fullName>
    </submittedName>
</protein>
<gene>
    <name evidence="2" type="ORF">NTEN_LOCUS15738</name>
</gene>
<reference evidence="2 3" key="1">
    <citation type="submission" date="2020-02" db="EMBL/GenBank/DDBJ databases">
        <authorList>
            <person name="Ferguson B K."/>
        </authorList>
    </citation>
    <scope>NUCLEOTIDE SEQUENCE [LARGE SCALE GENOMIC DNA]</scope>
</reference>
<sequence length="82" mass="9199">MRARAARSGRLAYRRRGGRAARSRLPAFFEPAGLPRGSGTTRERRTACKHIQHIHYAASSRWHSTAGSTIAINRNIIRFIIA</sequence>
<dbReference type="AlphaFoldDB" id="A0A6H5H4Y8"/>
<dbReference type="Proteomes" id="UP000479000">
    <property type="component" value="Unassembled WGS sequence"/>
</dbReference>
<keyword evidence="3" id="KW-1185">Reference proteome</keyword>
<feature type="region of interest" description="Disordered" evidence="1">
    <location>
        <begin position="1"/>
        <end position="20"/>
    </location>
</feature>
<organism evidence="2 3">
    <name type="scientific">Nesidiocoris tenuis</name>
    <dbReference type="NCBI Taxonomy" id="355587"/>
    <lineage>
        <taxon>Eukaryota</taxon>
        <taxon>Metazoa</taxon>
        <taxon>Ecdysozoa</taxon>
        <taxon>Arthropoda</taxon>
        <taxon>Hexapoda</taxon>
        <taxon>Insecta</taxon>
        <taxon>Pterygota</taxon>
        <taxon>Neoptera</taxon>
        <taxon>Paraneoptera</taxon>
        <taxon>Hemiptera</taxon>
        <taxon>Heteroptera</taxon>
        <taxon>Panheteroptera</taxon>
        <taxon>Cimicomorpha</taxon>
        <taxon>Miridae</taxon>
        <taxon>Dicyphina</taxon>
        <taxon>Nesidiocoris</taxon>
    </lineage>
</organism>